<feature type="domain" description="Protein phosphatase 1 regulatory subunit 21 six-helix bundle" evidence="2">
    <location>
        <begin position="1"/>
        <end position="108"/>
    </location>
</feature>
<dbReference type="EMBL" id="KZ308637">
    <property type="protein sequence ID" value="KAG8232635.1"/>
    <property type="molecule type" value="Genomic_DNA"/>
</dbReference>
<dbReference type="AlphaFoldDB" id="A0A8K0KFB2"/>
<dbReference type="InterPro" id="IPR040024">
    <property type="entry name" value="PPP1R21"/>
</dbReference>
<evidence type="ECO:0000259" key="2">
    <source>
        <dbReference type="Pfam" id="PF10212"/>
    </source>
</evidence>
<feature type="domain" description="Protein phosphatase 1 regulatory subunit 21 C-terminal" evidence="3">
    <location>
        <begin position="250"/>
        <end position="392"/>
    </location>
</feature>
<dbReference type="Proteomes" id="UP000792457">
    <property type="component" value="Unassembled WGS sequence"/>
</dbReference>
<dbReference type="Pfam" id="PF10212">
    <property type="entry name" value="PPP1R21_helical"/>
    <property type="match status" value="1"/>
</dbReference>
<evidence type="ECO:0000259" key="3">
    <source>
        <dbReference type="Pfam" id="PF21636"/>
    </source>
</evidence>
<accession>A0A8K0KFB2</accession>
<name>A0A8K0KFB2_LADFU</name>
<comment type="caution">
    <text evidence="4">The sequence shown here is derived from an EMBL/GenBank/DDBJ whole genome shotgun (WGS) entry which is preliminary data.</text>
</comment>
<dbReference type="InterPro" id="IPR019348">
    <property type="entry name" value="PPP1R21_six_helix"/>
</dbReference>
<evidence type="ECO:0008006" key="6">
    <source>
        <dbReference type="Google" id="ProtNLM"/>
    </source>
</evidence>
<dbReference type="PANTHER" id="PTHR21448:SF0">
    <property type="entry name" value="PROTEIN PHOSPHATASE 1 REGULATORY SUBUNIT 21"/>
    <property type="match status" value="1"/>
</dbReference>
<dbReference type="GO" id="GO:0016020">
    <property type="term" value="C:membrane"/>
    <property type="evidence" value="ECO:0007669"/>
    <property type="project" value="TreeGrafter"/>
</dbReference>
<dbReference type="Pfam" id="PF21636">
    <property type="entry name" value="PPP1R21_C"/>
    <property type="match status" value="1"/>
</dbReference>
<dbReference type="PANTHER" id="PTHR21448">
    <property type="entry name" value="SMOOTH MUSCLE MYOSIN HEAVY CHAIN-RELATED"/>
    <property type="match status" value="1"/>
</dbReference>
<dbReference type="InterPro" id="IPR049372">
    <property type="entry name" value="PPP1R21_C"/>
</dbReference>
<sequence length="406" mass="46393">MEIHEQISKFTSLFSRLNTYISLLSVQSKRSCQHPKVSQKRFLLELSDVFSALHLCTKDLSKMYCLKSRLERDLPMISEKVKTTDECIVNSLIAIVTCTGKLSEIISDSKAQIIRDGTASEQSSRGGRGYMGANAHPLVADFKKRAANYLSLLNQEGEQESVPYEEALWAREEARSGVAGREALERQLESSHQRATRLEQEVEHWRLEYQLLQLRYSKEVQKAQEIKEQLNSMNSMTKMDDNVESEVCNSAAKDESKTQGNSVKSSTTTNMLGKLEKAFEFPAEVEAREKEIKEYFTGRINQLVADRQVSESKALTLHSEVTILHKRLELCHDSKSELESKQQIMADHLKELQEELQTTTQNYESQLSMMSEHLANMNEKLAVQKDEIDELTYQLNNKTSRKGKLK</sequence>
<organism evidence="4 5">
    <name type="scientific">Ladona fulva</name>
    <name type="common">Scarce chaser dragonfly</name>
    <name type="synonym">Libellula fulva</name>
    <dbReference type="NCBI Taxonomy" id="123851"/>
    <lineage>
        <taxon>Eukaryota</taxon>
        <taxon>Metazoa</taxon>
        <taxon>Ecdysozoa</taxon>
        <taxon>Arthropoda</taxon>
        <taxon>Hexapoda</taxon>
        <taxon>Insecta</taxon>
        <taxon>Pterygota</taxon>
        <taxon>Palaeoptera</taxon>
        <taxon>Odonata</taxon>
        <taxon>Epiprocta</taxon>
        <taxon>Anisoptera</taxon>
        <taxon>Libelluloidea</taxon>
        <taxon>Libellulidae</taxon>
        <taxon>Ladona</taxon>
    </lineage>
</organism>
<gene>
    <name evidence="4" type="ORF">J437_LFUL012595</name>
</gene>
<dbReference type="OrthoDB" id="5566667at2759"/>
<feature type="coiled-coil region" evidence="1">
    <location>
        <begin position="335"/>
        <end position="394"/>
    </location>
</feature>
<feature type="coiled-coil region" evidence="1">
    <location>
        <begin position="181"/>
        <end position="215"/>
    </location>
</feature>
<dbReference type="GO" id="GO:0005769">
    <property type="term" value="C:early endosome"/>
    <property type="evidence" value="ECO:0007669"/>
    <property type="project" value="TreeGrafter"/>
</dbReference>
<evidence type="ECO:0000313" key="4">
    <source>
        <dbReference type="EMBL" id="KAG8232635.1"/>
    </source>
</evidence>
<evidence type="ECO:0000256" key="1">
    <source>
        <dbReference type="SAM" id="Coils"/>
    </source>
</evidence>
<proteinExistence type="predicted"/>
<evidence type="ECO:0000313" key="5">
    <source>
        <dbReference type="Proteomes" id="UP000792457"/>
    </source>
</evidence>
<protein>
    <recommendedName>
        <fullName evidence="6">Protein phosphatase 1 regulatory subunit 21</fullName>
    </recommendedName>
</protein>
<keyword evidence="5" id="KW-1185">Reference proteome</keyword>
<keyword evidence="1" id="KW-0175">Coiled coil</keyword>
<reference evidence="4" key="2">
    <citation type="submission" date="2017-10" db="EMBL/GenBank/DDBJ databases">
        <title>Ladona fulva Genome sequencing and assembly.</title>
        <authorList>
            <person name="Murali S."/>
            <person name="Richards S."/>
            <person name="Bandaranaike D."/>
            <person name="Bellair M."/>
            <person name="Blankenburg K."/>
            <person name="Chao H."/>
            <person name="Dinh H."/>
            <person name="Doddapaneni H."/>
            <person name="Dugan-Rocha S."/>
            <person name="Elkadiri S."/>
            <person name="Gnanaolivu R."/>
            <person name="Hernandez B."/>
            <person name="Skinner E."/>
            <person name="Javaid M."/>
            <person name="Lee S."/>
            <person name="Li M."/>
            <person name="Ming W."/>
            <person name="Munidasa M."/>
            <person name="Muniz J."/>
            <person name="Nguyen L."/>
            <person name="Hughes D."/>
            <person name="Osuji N."/>
            <person name="Pu L.-L."/>
            <person name="Puazo M."/>
            <person name="Qu C."/>
            <person name="Quiroz J."/>
            <person name="Raj R."/>
            <person name="Weissenberger G."/>
            <person name="Xin Y."/>
            <person name="Zou X."/>
            <person name="Han Y."/>
            <person name="Worley K."/>
            <person name="Muzny D."/>
            <person name="Gibbs R."/>
        </authorList>
    </citation>
    <scope>NUCLEOTIDE SEQUENCE</scope>
    <source>
        <strain evidence="4">Sampled in the wild</strain>
    </source>
</reference>
<reference evidence="4" key="1">
    <citation type="submission" date="2013-04" db="EMBL/GenBank/DDBJ databases">
        <authorList>
            <person name="Qu J."/>
            <person name="Murali S.C."/>
            <person name="Bandaranaike D."/>
            <person name="Bellair M."/>
            <person name="Blankenburg K."/>
            <person name="Chao H."/>
            <person name="Dinh H."/>
            <person name="Doddapaneni H."/>
            <person name="Downs B."/>
            <person name="Dugan-Rocha S."/>
            <person name="Elkadiri S."/>
            <person name="Gnanaolivu R.D."/>
            <person name="Hernandez B."/>
            <person name="Javaid M."/>
            <person name="Jayaseelan J.C."/>
            <person name="Lee S."/>
            <person name="Li M."/>
            <person name="Ming W."/>
            <person name="Munidasa M."/>
            <person name="Muniz J."/>
            <person name="Nguyen L."/>
            <person name="Ongeri F."/>
            <person name="Osuji N."/>
            <person name="Pu L.-L."/>
            <person name="Puazo M."/>
            <person name="Qu C."/>
            <person name="Quiroz J."/>
            <person name="Raj R."/>
            <person name="Weissenberger G."/>
            <person name="Xin Y."/>
            <person name="Zou X."/>
            <person name="Han Y."/>
            <person name="Richards S."/>
            <person name="Worley K."/>
            <person name="Muzny D."/>
            <person name="Gibbs R."/>
        </authorList>
    </citation>
    <scope>NUCLEOTIDE SEQUENCE</scope>
    <source>
        <strain evidence="4">Sampled in the wild</strain>
    </source>
</reference>